<evidence type="ECO:0000313" key="7">
    <source>
        <dbReference type="EMBL" id="KAK1437767.1"/>
    </source>
</evidence>
<dbReference type="SMART" id="SM01019">
    <property type="entry name" value="B3"/>
    <property type="match status" value="2"/>
</dbReference>
<dbReference type="Pfam" id="PF02362">
    <property type="entry name" value="B3"/>
    <property type="match status" value="2"/>
</dbReference>
<keyword evidence="5" id="KW-0539">Nucleus</keyword>
<evidence type="ECO:0000256" key="5">
    <source>
        <dbReference type="ARBA" id="ARBA00023242"/>
    </source>
</evidence>
<dbReference type="EMBL" id="JAUHHV010000001">
    <property type="protein sequence ID" value="KAK1437767.1"/>
    <property type="molecule type" value="Genomic_DNA"/>
</dbReference>
<dbReference type="InterPro" id="IPR003340">
    <property type="entry name" value="B3_DNA-bd"/>
</dbReference>
<evidence type="ECO:0000256" key="1">
    <source>
        <dbReference type="ARBA" id="ARBA00004123"/>
    </source>
</evidence>
<feature type="domain" description="TF-B3" evidence="6">
    <location>
        <begin position="145"/>
        <end position="242"/>
    </location>
</feature>
<sequence>MATGSSSEPQQHPPSFFKVIRYPSDPHLALPKAFVRRHLSEISRNPKLVTETGGHSWRLEVVKIGEDYCFANGWEKLAKDVELCIRDIIIFWLIDSLTFQVLFLSDNGCEKVLPINKQINDDDDAKDIGNDGDDDDDDAMLERDLCFEKVISRKTYKYCMSLPMRFVRAAGLERKQGITLKDHEGREWGMGIIAERYARTKYSLTRGWLKFRRYHRLSDGDVCKFTFDKKEGVIKLTQLIKTKRQVKQEPSVEEVNRSCHGGENVEIKKNDWFSSVKVKVECESDAEMEIVNRKRGRSPLISCGNVNDGSSPEKLSRSDGVGVNNELLVERAVRSKHVVYF</sequence>
<comment type="subcellular location">
    <subcellularLocation>
        <location evidence="1">Nucleus</location>
    </subcellularLocation>
</comment>
<dbReference type="PANTHER" id="PTHR31920">
    <property type="entry name" value="B3 DOMAIN-CONTAINING"/>
    <property type="match status" value="1"/>
</dbReference>
<dbReference type="PANTHER" id="PTHR31920:SF101">
    <property type="entry name" value="DNA-BINDING PSEUDOBARREL DOMAIN-CONTAINING PROTEIN-RELATED"/>
    <property type="match status" value="1"/>
</dbReference>
<dbReference type="InterPro" id="IPR015300">
    <property type="entry name" value="DNA-bd_pseudobarrel_sf"/>
</dbReference>
<name>A0AAD8LA71_TARER</name>
<reference evidence="7" key="1">
    <citation type="journal article" date="2023" name="bioRxiv">
        <title>Improved chromosome-level genome assembly for marigold (Tagetes erecta).</title>
        <authorList>
            <person name="Jiang F."/>
            <person name="Yuan L."/>
            <person name="Wang S."/>
            <person name="Wang H."/>
            <person name="Xu D."/>
            <person name="Wang A."/>
            <person name="Fan W."/>
        </authorList>
    </citation>
    <scope>NUCLEOTIDE SEQUENCE</scope>
    <source>
        <strain evidence="7">WSJ</strain>
        <tissue evidence="7">Leaf</tissue>
    </source>
</reference>
<dbReference type="GO" id="GO:0005634">
    <property type="term" value="C:nucleus"/>
    <property type="evidence" value="ECO:0007669"/>
    <property type="project" value="UniProtKB-SubCell"/>
</dbReference>
<gene>
    <name evidence="7" type="ORF">QVD17_03565</name>
</gene>
<evidence type="ECO:0000313" key="8">
    <source>
        <dbReference type="Proteomes" id="UP001229421"/>
    </source>
</evidence>
<feature type="domain" description="TF-B3" evidence="6">
    <location>
        <begin position="13"/>
        <end position="107"/>
    </location>
</feature>
<dbReference type="InterPro" id="IPR050655">
    <property type="entry name" value="Plant_B3_domain"/>
</dbReference>
<comment type="caution">
    <text evidence="7">The sequence shown here is derived from an EMBL/GenBank/DDBJ whole genome shotgun (WGS) entry which is preliminary data.</text>
</comment>
<dbReference type="GO" id="GO:0003677">
    <property type="term" value="F:DNA binding"/>
    <property type="evidence" value="ECO:0007669"/>
    <property type="project" value="UniProtKB-KW"/>
</dbReference>
<keyword evidence="2" id="KW-0805">Transcription regulation</keyword>
<protein>
    <recommendedName>
        <fullName evidence="6">TF-B3 domain-containing protein</fullName>
    </recommendedName>
</protein>
<dbReference type="PROSITE" id="PS50863">
    <property type="entry name" value="B3"/>
    <property type="match status" value="2"/>
</dbReference>
<keyword evidence="3" id="KW-0238">DNA-binding</keyword>
<organism evidence="7 8">
    <name type="scientific">Tagetes erecta</name>
    <name type="common">African marigold</name>
    <dbReference type="NCBI Taxonomy" id="13708"/>
    <lineage>
        <taxon>Eukaryota</taxon>
        <taxon>Viridiplantae</taxon>
        <taxon>Streptophyta</taxon>
        <taxon>Embryophyta</taxon>
        <taxon>Tracheophyta</taxon>
        <taxon>Spermatophyta</taxon>
        <taxon>Magnoliopsida</taxon>
        <taxon>eudicotyledons</taxon>
        <taxon>Gunneridae</taxon>
        <taxon>Pentapetalae</taxon>
        <taxon>asterids</taxon>
        <taxon>campanulids</taxon>
        <taxon>Asterales</taxon>
        <taxon>Asteraceae</taxon>
        <taxon>Asteroideae</taxon>
        <taxon>Heliantheae alliance</taxon>
        <taxon>Tageteae</taxon>
        <taxon>Tagetes</taxon>
    </lineage>
</organism>
<dbReference type="AlphaFoldDB" id="A0AAD8LA71"/>
<accession>A0AAD8LA71</accession>
<proteinExistence type="predicted"/>
<dbReference type="SUPFAM" id="SSF101936">
    <property type="entry name" value="DNA-binding pseudobarrel domain"/>
    <property type="match status" value="2"/>
</dbReference>
<dbReference type="CDD" id="cd10017">
    <property type="entry name" value="B3_DNA"/>
    <property type="match status" value="2"/>
</dbReference>
<dbReference type="Proteomes" id="UP001229421">
    <property type="component" value="Unassembled WGS sequence"/>
</dbReference>
<evidence type="ECO:0000256" key="3">
    <source>
        <dbReference type="ARBA" id="ARBA00023125"/>
    </source>
</evidence>
<dbReference type="Gene3D" id="2.40.330.10">
    <property type="entry name" value="DNA-binding pseudobarrel domain"/>
    <property type="match status" value="2"/>
</dbReference>
<evidence type="ECO:0000256" key="2">
    <source>
        <dbReference type="ARBA" id="ARBA00023015"/>
    </source>
</evidence>
<keyword evidence="4" id="KW-0804">Transcription</keyword>
<evidence type="ECO:0000259" key="6">
    <source>
        <dbReference type="PROSITE" id="PS50863"/>
    </source>
</evidence>
<keyword evidence="8" id="KW-1185">Reference proteome</keyword>
<evidence type="ECO:0000256" key="4">
    <source>
        <dbReference type="ARBA" id="ARBA00023163"/>
    </source>
</evidence>